<reference evidence="1 2" key="1">
    <citation type="journal article" date="2014" name="Proc. Natl. Acad. Sci. U.S.A.">
        <title>Molecular dissection of the evolution of carbapenem-resistant multilocus sequence type 258 Klebsiella pneumoniae.</title>
        <authorList>
            <person name="Deleo F.R."/>
            <person name="Chen L."/>
            <person name="Porcella S.F."/>
            <person name="Martens C.A."/>
            <person name="Kobayashi S.D."/>
            <person name="Porter A.R."/>
            <person name="Chavda K.D."/>
            <person name="Jacobs M.R."/>
            <person name="Mathema B."/>
            <person name="Olsen R.J."/>
            <person name="Bonomo R.A."/>
            <person name="Musser J.M."/>
            <person name="Kreiswirth B.N."/>
        </authorList>
    </citation>
    <scope>NUCLEOTIDE SEQUENCE [LARGE SCALE GENOMIC DNA]</scope>
    <source>
        <strain evidence="1">30684/NJST258_2</strain>
    </source>
</reference>
<dbReference type="Proteomes" id="UP000019586">
    <property type="component" value="Chromosome"/>
</dbReference>
<evidence type="ECO:0000313" key="2">
    <source>
        <dbReference type="Proteomes" id="UP000019586"/>
    </source>
</evidence>
<organism evidence="1 2">
    <name type="scientific">Klebsiella pneumoniae 30684/NJST258_2</name>
    <dbReference type="NCBI Taxonomy" id="1420013"/>
    <lineage>
        <taxon>Bacteria</taxon>
        <taxon>Pseudomonadati</taxon>
        <taxon>Pseudomonadota</taxon>
        <taxon>Gammaproteobacteria</taxon>
        <taxon>Enterobacterales</taxon>
        <taxon>Enterobacteriaceae</taxon>
        <taxon>Klebsiella/Raoultella group</taxon>
        <taxon>Klebsiella</taxon>
        <taxon>Klebsiella pneumoniae complex</taxon>
    </lineage>
</organism>
<sequence length="338" mass="39425">MHMAEKAIYFSSYNEIEKRASFNSEQEISPDNFKSLVGMYRFDENVICQVRTKKGICHQKHKNGWLGITNDGVEALIGGHCASEYFKADNSFRLEKKRVESEIERRLAVEKLRGYIFGEKDYPNEVACLRTNLISARKILDSFYKSFPNSVLRFIDDAQRNQNWIINVDVGTEIQRTIKKDGEEEVITFYEWTPDTIGRLKPIIPTRDIISLINKVKELAESYGEVCAQNIDDIKTPKLKKYVERLSEKEDYATLYDKYKALIEDFIKPGNLDSLIYVCDDEEEQFLTVKAIMSMTGAKVSSDGHIKLRLRRIHDRYKQQFNGKKIRKNQKSSLYKHR</sequence>
<gene>
    <name evidence="1" type="ORF">KPNJ2_00841</name>
</gene>
<dbReference type="AlphaFoldDB" id="W8VE39"/>
<name>W8VE39_KLEPN</name>
<protein>
    <submittedName>
        <fullName evidence="1">Uncharacterized protein</fullName>
    </submittedName>
</protein>
<evidence type="ECO:0000313" key="1">
    <source>
        <dbReference type="EMBL" id="AHM77621.1"/>
    </source>
</evidence>
<dbReference type="PATRIC" id="fig|1420013.3.peg.801"/>
<dbReference type="HOGENOM" id="CLU_820800_0_0_6"/>
<dbReference type="EMBL" id="CP006918">
    <property type="protein sequence ID" value="AHM77621.1"/>
    <property type="molecule type" value="Genomic_DNA"/>
</dbReference>
<dbReference type="KEGG" id="kps:KPNJ2_00841"/>
<accession>W8VE39</accession>
<proteinExistence type="predicted"/>